<dbReference type="Pfam" id="PF12705">
    <property type="entry name" value="PDDEXK_1"/>
    <property type="match status" value="1"/>
</dbReference>
<dbReference type="Proteomes" id="UP000219688">
    <property type="component" value="Unassembled WGS sequence"/>
</dbReference>
<dbReference type="InterPro" id="IPR014017">
    <property type="entry name" value="DNA_helicase_UvrD-like_C"/>
</dbReference>
<keyword evidence="8 15" id="KW-0067">ATP-binding</keyword>
<keyword evidence="5 15" id="KW-0378">Hydrolase</keyword>
<dbReference type="Gene3D" id="3.90.320.10">
    <property type="match status" value="1"/>
</dbReference>
<feature type="binding site" evidence="15">
    <location>
        <begin position="32"/>
        <end position="39"/>
    </location>
    <ligand>
        <name>ATP</name>
        <dbReference type="ChEBI" id="CHEBI:30616"/>
    </ligand>
</feature>
<dbReference type="Pfam" id="PF00580">
    <property type="entry name" value="UvrD-helicase"/>
    <property type="match status" value="1"/>
</dbReference>
<dbReference type="GO" id="GO:0000725">
    <property type="term" value="P:recombinational repair"/>
    <property type="evidence" value="ECO:0007669"/>
    <property type="project" value="TreeGrafter"/>
</dbReference>
<dbReference type="SUPFAM" id="SSF52540">
    <property type="entry name" value="P-loop containing nucleoside triphosphate hydrolases"/>
    <property type="match status" value="1"/>
</dbReference>
<proteinExistence type="inferred from homology"/>
<dbReference type="InterPro" id="IPR027417">
    <property type="entry name" value="P-loop_NTPase"/>
</dbReference>
<keyword evidence="19" id="KW-1185">Reference proteome</keyword>
<evidence type="ECO:0000256" key="1">
    <source>
        <dbReference type="ARBA" id="ARBA00009922"/>
    </source>
</evidence>
<dbReference type="GO" id="GO:0003677">
    <property type="term" value="F:DNA binding"/>
    <property type="evidence" value="ECO:0007669"/>
    <property type="project" value="UniProtKB-KW"/>
</dbReference>
<reference evidence="19" key="1">
    <citation type="submission" date="2017-08" db="EMBL/GenBank/DDBJ databases">
        <authorList>
            <person name="Varghese N."/>
            <person name="Submissions S."/>
        </authorList>
    </citation>
    <scope>NUCLEOTIDE SEQUENCE [LARGE SCALE GENOMIC DNA]</scope>
    <source>
        <strain evidence="19">USBA17B2</strain>
    </source>
</reference>
<gene>
    <name evidence="18" type="ORF">SAMN05421879_105187</name>
</gene>
<evidence type="ECO:0000256" key="9">
    <source>
        <dbReference type="ARBA" id="ARBA00023125"/>
    </source>
</evidence>
<dbReference type="GO" id="GO:0005524">
    <property type="term" value="F:ATP binding"/>
    <property type="evidence" value="ECO:0007669"/>
    <property type="project" value="UniProtKB-UniRule"/>
</dbReference>
<dbReference type="Gene3D" id="3.40.50.300">
    <property type="entry name" value="P-loop containing nucleotide triphosphate hydrolases"/>
    <property type="match status" value="3"/>
</dbReference>
<evidence type="ECO:0000313" key="19">
    <source>
        <dbReference type="Proteomes" id="UP000219688"/>
    </source>
</evidence>
<dbReference type="GO" id="GO:0033202">
    <property type="term" value="C:DNA helicase complex"/>
    <property type="evidence" value="ECO:0007669"/>
    <property type="project" value="TreeGrafter"/>
</dbReference>
<evidence type="ECO:0000259" key="17">
    <source>
        <dbReference type="PROSITE" id="PS51217"/>
    </source>
</evidence>
<evidence type="ECO:0000256" key="13">
    <source>
        <dbReference type="ARBA" id="ARBA00034808"/>
    </source>
</evidence>
<dbReference type="PANTHER" id="PTHR11070">
    <property type="entry name" value="UVRD / RECB / PCRA DNA HELICASE FAMILY MEMBER"/>
    <property type="match status" value="1"/>
</dbReference>
<evidence type="ECO:0000313" key="18">
    <source>
        <dbReference type="EMBL" id="SOC55643.1"/>
    </source>
</evidence>
<comment type="catalytic activity">
    <reaction evidence="14">
        <text>ATP + H2O = ADP + phosphate + H(+)</text>
        <dbReference type="Rhea" id="RHEA:13065"/>
        <dbReference type="ChEBI" id="CHEBI:15377"/>
        <dbReference type="ChEBI" id="CHEBI:15378"/>
        <dbReference type="ChEBI" id="CHEBI:30616"/>
        <dbReference type="ChEBI" id="CHEBI:43474"/>
        <dbReference type="ChEBI" id="CHEBI:456216"/>
        <dbReference type="EC" id="5.6.2.4"/>
    </reaction>
</comment>
<keyword evidence="7" id="KW-0269">Exonuclease</keyword>
<evidence type="ECO:0000256" key="10">
    <source>
        <dbReference type="ARBA" id="ARBA00023204"/>
    </source>
</evidence>
<dbReference type="GO" id="GO:0043138">
    <property type="term" value="F:3'-5' DNA helicase activity"/>
    <property type="evidence" value="ECO:0007669"/>
    <property type="project" value="UniProtKB-EC"/>
</dbReference>
<dbReference type="InterPro" id="IPR014016">
    <property type="entry name" value="UvrD-like_ATP-bd"/>
</dbReference>
<dbReference type="AlphaFoldDB" id="A0A285VNV4"/>
<evidence type="ECO:0000259" key="16">
    <source>
        <dbReference type="PROSITE" id="PS51198"/>
    </source>
</evidence>
<sequence length="1051" mass="110878">MSSASSAQQLRPDDPAQERVLTHRGGTLLVLGSPGSGKTSTVVRHVQARVLQDGLPPDSCLVLGPTRQAAALLRARIGRGLGLTFSQPLARTPSSLAFAVLRLAAAGTGEPLPRLLSGAEQDVILRELLAGHAQDGGGPGWPQQLTAALPTAGFRAQLRDLLMRAVEHGLEPADLSRLGVEHGRPEWEAAAAVLAEYDEVTALSEPGSYDPAWICTAAADALEEDSRLLADVRARVRVIVVDDAQELTASAARLVQVIHAPGIDTILVGDPDSSVLGFRGAVAGRFVELAAHLAAPHAPVTVALRTRHRGGPALAAVQASVAERIGVTGGTGHRRPSPVGRTGEGVEVAVARSRPQESAYVARWLRTAHLRDGVPWGRMAVLARSGAQQEAVRRALANGGVPVRVDRSGTPLGHDPAVAPLLTAFDVVTRGPGQPWRATPEETVSLLTGPWGQVDPVHLRRLRRRLRASELAAGGSRAADDVLAELLSDPGLRITTPADIHPDLAPVVRVGAVIEAGRAAVGTDPSGSAEDILWALWDATGLASTWAAQALAGGALGARADRDLDAVLVLFGAAASYVERLPGSRARGFLDHVRSAEVAADTLVVGARTGEAVEVLTPQGAAGREWSHVAVVGVQDGVWPDLRLRDTLLGAEALVAALAGGPTGGPEAVRASQSQVRADELRQFHVAVTRADRQLLVTAVASTEDQPSAFLDLVDPGHRERPPVDVPPALTLRGLVGQVRREAVLAHREGRRAERDAAVDALLRLADAGVPGADPHRWWDTLEVSADRDLVPRGPVKVSPSQVQTFLDCALRWFLTTRGADTGEATRAEIGTLVHDVVATRPGGDAVTLVADLERRWPELGLPAGWIGDKQLQGARRMVKRFAAYVTEAAGEGRVLLGTELDLRVRVPAAGEGERDVLITGQVDRLEQDAEGRLVVLDLKTSGTKPSKDEIRTHAQLGAYQVAVEEGAFHGTAAGRSGGAQLVNLGTPERQITQVQPAVEEADDPGWAHAMLRRAAAGMAGQHFPAQDLGQRCRRCPARFCCPLQPEGQQR</sequence>
<dbReference type="Gene3D" id="1.10.10.160">
    <property type="match status" value="1"/>
</dbReference>
<dbReference type="EC" id="5.6.2.4" evidence="13"/>
<comment type="similarity">
    <text evidence="1">Belongs to the helicase family. UvrD subfamily.</text>
</comment>
<comment type="catalytic activity">
    <reaction evidence="12">
        <text>Couples ATP hydrolysis with the unwinding of duplex DNA by translocating in the 3'-5' direction.</text>
        <dbReference type="EC" id="5.6.2.4"/>
    </reaction>
</comment>
<organism evidence="18 19">
    <name type="scientific">Ornithinimicrobium cerasi</name>
    <dbReference type="NCBI Taxonomy" id="2248773"/>
    <lineage>
        <taxon>Bacteria</taxon>
        <taxon>Bacillati</taxon>
        <taxon>Actinomycetota</taxon>
        <taxon>Actinomycetes</taxon>
        <taxon>Micrococcales</taxon>
        <taxon>Ornithinimicrobiaceae</taxon>
        <taxon>Ornithinimicrobium</taxon>
    </lineage>
</organism>
<evidence type="ECO:0000256" key="2">
    <source>
        <dbReference type="ARBA" id="ARBA00022722"/>
    </source>
</evidence>
<protein>
    <recommendedName>
        <fullName evidence="13">DNA 3'-5' helicase</fullName>
        <ecNumber evidence="13">5.6.2.4</ecNumber>
    </recommendedName>
</protein>
<dbReference type="GO" id="GO:0004527">
    <property type="term" value="F:exonuclease activity"/>
    <property type="evidence" value="ECO:0007669"/>
    <property type="project" value="UniProtKB-KW"/>
</dbReference>
<dbReference type="InterPro" id="IPR013986">
    <property type="entry name" value="DExx_box_DNA_helicase_dom_sf"/>
</dbReference>
<dbReference type="GO" id="GO:0005829">
    <property type="term" value="C:cytosol"/>
    <property type="evidence" value="ECO:0007669"/>
    <property type="project" value="TreeGrafter"/>
</dbReference>
<dbReference type="RefSeq" id="WP_097188083.1">
    <property type="nucleotide sequence ID" value="NZ_OBQK01000005.1"/>
</dbReference>
<evidence type="ECO:0000256" key="4">
    <source>
        <dbReference type="ARBA" id="ARBA00022763"/>
    </source>
</evidence>
<evidence type="ECO:0000256" key="11">
    <source>
        <dbReference type="ARBA" id="ARBA00023235"/>
    </source>
</evidence>
<evidence type="ECO:0000256" key="15">
    <source>
        <dbReference type="PROSITE-ProRule" id="PRU00560"/>
    </source>
</evidence>
<dbReference type="PROSITE" id="PS51217">
    <property type="entry name" value="UVRD_HELICASE_CTER"/>
    <property type="match status" value="1"/>
</dbReference>
<keyword evidence="6 15" id="KW-0347">Helicase</keyword>
<evidence type="ECO:0000256" key="8">
    <source>
        <dbReference type="ARBA" id="ARBA00022840"/>
    </source>
</evidence>
<feature type="domain" description="UvrD-like helicase ATP-binding" evidence="16">
    <location>
        <begin position="11"/>
        <end position="311"/>
    </location>
</feature>
<dbReference type="InterPro" id="IPR038726">
    <property type="entry name" value="PDDEXK_AddAB-type"/>
</dbReference>
<dbReference type="PROSITE" id="PS51198">
    <property type="entry name" value="UVRD_HELICASE_ATP_BIND"/>
    <property type="match status" value="1"/>
</dbReference>
<keyword evidence="10" id="KW-0234">DNA repair</keyword>
<keyword evidence="2" id="KW-0540">Nuclease</keyword>
<feature type="domain" description="UvrD-like helicase C-terminal" evidence="17">
    <location>
        <begin position="315"/>
        <end position="623"/>
    </location>
</feature>
<keyword evidence="3 15" id="KW-0547">Nucleotide-binding</keyword>
<name>A0A285VNV4_9MICO</name>
<evidence type="ECO:0000256" key="7">
    <source>
        <dbReference type="ARBA" id="ARBA00022839"/>
    </source>
</evidence>
<evidence type="ECO:0000256" key="12">
    <source>
        <dbReference type="ARBA" id="ARBA00034617"/>
    </source>
</evidence>
<evidence type="ECO:0000256" key="3">
    <source>
        <dbReference type="ARBA" id="ARBA00022741"/>
    </source>
</evidence>
<dbReference type="InterPro" id="IPR011604">
    <property type="entry name" value="PDDEXK-like_dom_sf"/>
</dbReference>
<evidence type="ECO:0000256" key="6">
    <source>
        <dbReference type="ARBA" id="ARBA00022806"/>
    </source>
</evidence>
<keyword evidence="11" id="KW-0413">Isomerase</keyword>
<dbReference type="InterPro" id="IPR000212">
    <property type="entry name" value="DNA_helicase_UvrD/REP"/>
</dbReference>
<keyword evidence="9" id="KW-0238">DNA-binding</keyword>
<dbReference type="PANTHER" id="PTHR11070:SF59">
    <property type="entry name" value="DNA 3'-5' HELICASE"/>
    <property type="match status" value="1"/>
</dbReference>
<evidence type="ECO:0000256" key="14">
    <source>
        <dbReference type="ARBA" id="ARBA00048988"/>
    </source>
</evidence>
<keyword evidence="4" id="KW-0227">DNA damage</keyword>
<dbReference type="EMBL" id="OBQK01000005">
    <property type="protein sequence ID" value="SOC55643.1"/>
    <property type="molecule type" value="Genomic_DNA"/>
</dbReference>
<evidence type="ECO:0000256" key="5">
    <source>
        <dbReference type="ARBA" id="ARBA00022801"/>
    </source>
</evidence>
<accession>A0A285VNV4</accession>